<reference evidence="1 2" key="1">
    <citation type="submission" date="2019-11" db="EMBL/GenBank/DDBJ databases">
        <authorList>
            <person name="Dong K."/>
        </authorList>
    </citation>
    <scope>NUCLEOTIDE SEQUENCE [LARGE SCALE GENOMIC DNA]</scope>
    <source>
        <strain evidence="1 2">NBRC 111993</strain>
    </source>
</reference>
<organism evidence="1 2">
    <name type="scientific">Paracoccus aestuariivivens</name>
    <dbReference type="NCBI Taxonomy" id="1820333"/>
    <lineage>
        <taxon>Bacteria</taxon>
        <taxon>Pseudomonadati</taxon>
        <taxon>Pseudomonadota</taxon>
        <taxon>Alphaproteobacteria</taxon>
        <taxon>Rhodobacterales</taxon>
        <taxon>Paracoccaceae</taxon>
        <taxon>Paracoccus</taxon>
    </lineage>
</organism>
<proteinExistence type="predicted"/>
<evidence type="ECO:0000313" key="2">
    <source>
        <dbReference type="Proteomes" id="UP000478183"/>
    </source>
</evidence>
<accession>A0A6L6J3T1</accession>
<dbReference type="RefSeq" id="WP_155093604.1">
    <property type="nucleotide sequence ID" value="NZ_WMIE01000001.1"/>
</dbReference>
<dbReference type="InterPro" id="IPR009389">
    <property type="entry name" value="DUF1045"/>
</dbReference>
<comment type="caution">
    <text evidence="1">The sequence shown here is derived from an EMBL/GenBank/DDBJ whole genome shotgun (WGS) entry which is preliminary data.</text>
</comment>
<protein>
    <submittedName>
        <fullName evidence="1">DUF1045 domain-containing protein</fullName>
    </submittedName>
</protein>
<dbReference type="Proteomes" id="UP000478183">
    <property type="component" value="Unassembled WGS sequence"/>
</dbReference>
<evidence type="ECO:0000313" key="1">
    <source>
        <dbReference type="EMBL" id="MTH76206.1"/>
    </source>
</evidence>
<dbReference type="OrthoDB" id="4954742at2"/>
<keyword evidence="2" id="KW-1185">Reference proteome</keyword>
<dbReference type="EMBL" id="WMIE01000001">
    <property type="protein sequence ID" value="MTH76206.1"/>
    <property type="molecule type" value="Genomic_DNA"/>
</dbReference>
<dbReference type="AlphaFoldDB" id="A0A6L6J3T1"/>
<gene>
    <name evidence="1" type="ORF">GL286_00510</name>
</gene>
<name>A0A6L6J3T1_9RHOB</name>
<dbReference type="Pfam" id="PF06299">
    <property type="entry name" value="DUF1045"/>
    <property type="match status" value="1"/>
</dbReference>
<dbReference type="Gene3D" id="3.90.1140.10">
    <property type="entry name" value="Cyclic phosphodiesterase"/>
    <property type="match status" value="1"/>
</dbReference>
<sequence length="226" mass="25083">MTHARFAIYHLPDGALGDLGSAWLGWDARTGTVPDRPEIAGLPAAATSLTSIPMRYGFHATLKAPFRLAEGHSVEDLARRTELVCDRLAPFEMDLDMHCDWGFVMLRPRQQSPALTALEQALVTRLDDLRAPLLPEDRARRRPDQLPEKARAHLDNWGYPFVLDLFNYHLTLSNGLPAPEAQAVQDALAPVFAPLIEVPMQVRSVALVGEADDGRLQLIRDIPLRG</sequence>